<dbReference type="Proteomes" id="UP001642540">
    <property type="component" value="Unassembled WGS sequence"/>
</dbReference>
<dbReference type="InterPro" id="IPR009305">
    <property type="entry name" value="Mpo1-like"/>
</dbReference>
<proteinExistence type="predicted"/>
<evidence type="ECO:0008006" key="3">
    <source>
        <dbReference type="Google" id="ProtNLM"/>
    </source>
</evidence>
<protein>
    <recommendedName>
        <fullName evidence="3">F-box domain-containing protein</fullName>
    </recommendedName>
</protein>
<reference evidence="1 2" key="1">
    <citation type="submission" date="2024-08" db="EMBL/GenBank/DDBJ databases">
        <authorList>
            <person name="Cucini C."/>
            <person name="Frati F."/>
        </authorList>
    </citation>
    <scope>NUCLEOTIDE SEQUENCE [LARGE SCALE GENOMIC DNA]</scope>
</reference>
<accession>A0ABP1QZ78</accession>
<dbReference type="PANTHER" id="PTHR34205:SF2">
    <property type="entry name" value="DUF962 DOMAIN-CONTAINING PROTEIN"/>
    <property type="match status" value="1"/>
</dbReference>
<dbReference type="PANTHER" id="PTHR34205">
    <property type="entry name" value="TRANSMEMBRANE PROTEIN"/>
    <property type="match status" value="1"/>
</dbReference>
<name>A0ABP1QZ78_9HEXA</name>
<dbReference type="EMBL" id="CAXLJM020000049">
    <property type="protein sequence ID" value="CAL8113581.1"/>
    <property type="molecule type" value="Genomic_DNA"/>
</dbReference>
<gene>
    <name evidence="1" type="ORF">ODALV1_LOCUS16082</name>
</gene>
<evidence type="ECO:0000313" key="1">
    <source>
        <dbReference type="EMBL" id="CAL8113581.1"/>
    </source>
</evidence>
<sequence length="320" mass="36327">MCQENLKIREEGELDNENMQNVLKQPLIIRKVMESLDFSTLVQCRVLSKAWNKEATATLVLGKRCKITFKSIESVQEFVEFPAYTEVLFLHAVFNFEVEPEAKSQALQTFLTNHAKRLSSIETPCGSVCGSDSVRDWAEKVISLANKVDESQPAILDENANYVQPTDDSNLQEIVIHEEVEIEENKVQQLASSPPEKRKAKTVHFSMVDNPEYVPIPYCDEGYETFADFYPYYLGEHSHATGRRMHILGITTSLILIVIGTFTLTPILYAVAIVQAYALAIGSHFYFDKHVPRPTIKNPVYMVMGNLKMWWEVASGQRAL</sequence>
<dbReference type="Pfam" id="PF06127">
    <property type="entry name" value="Mpo1-like"/>
    <property type="match status" value="1"/>
</dbReference>
<comment type="caution">
    <text evidence="1">The sequence shown here is derived from an EMBL/GenBank/DDBJ whole genome shotgun (WGS) entry which is preliminary data.</text>
</comment>
<organism evidence="1 2">
    <name type="scientific">Orchesella dallaii</name>
    <dbReference type="NCBI Taxonomy" id="48710"/>
    <lineage>
        <taxon>Eukaryota</taxon>
        <taxon>Metazoa</taxon>
        <taxon>Ecdysozoa</taxon>
        <taxon>Arthropoda</taxon>
        <taxon>Hexapoda</taxon>
        <taxon>Collembola</taxon>
        <taxon>Entomobryomorpha</taxon>
        <taxon>Entomobryoidea</taxon>
        <taxon>Orchesellidae</taxon>
        <taxon>Orchesellinae</taxon>
        <taxon>Orchesella</taxon>
    </lineage>
</organism>
<keyword evidence="2" id="KW-1185">Reference proteome</keyword>
<evidence type="ECO:0000313" key="2">
    <source>
        <dbReference type="Proteomes" id="UP001642540"/>
    </source>
</evidence>